<proteinExistence type="predicted"/>
<reference evidence="3 4" key="1">
    <citation type="submission" date="2022-03" db="EMBL/GenBank/DDBJ databases">
        <title>Complete genome analysis of Roseomonas KG 17.1 : a prolific producer of plant growth promoters.</title>
        <authorList>
            <person name="Saadouli I."/>
            <person name="Najjari A."/>
            <person name="Mosbah A."/>
            <person name="Ouzari H.I."/>
        </authorList>
    </citation>
    <scope>NUCLEOTIDE SEQUENCE [LARGE SCALE GENOMIC DNA]</scope>
    <source>
        <strain evidence="3 4">KG17-1</strain>
    </source>
</reference>
<keyword evidence="4" id="KW-1185">Reference proteome</keyword>
<dbReference type="PANTHER" id="PTHR11014:SF63">
    <property type="entry name" value="METALLOPEPTIDASE, PUTATIVE (AFU_ORTHOLOGUE AFUA_6G09600)-RELATED"/>
    <property type="match status" value="1"/>
</dbReference>
<dbReference type="Gene3D" id="3.40.630.10">
    <property type="entry name" value="Zn peptidases"/>
    <property type="match status" value="1"/>
</dbReference>
<dbReference type="Proteomes" id="UP001201985">
    <property type="component" value="Unassembled WGS sequence"/>
</dbReference>
<dbReference type="NCBIfam" id="TIGR01891">
    <property type="entry name" value="amidohydrolases"/>
    <property type="match status" value="1"/>
</dbReference>
<dbReference type="SUPFAM" id="SSF55031">
    <property type="entry name" value="Bacterial exopeptidase dimerisation domain"/>
    <property type="match status" value="1"/>
</dbReference>
<dbReference type="PANTHER" id="PTHR11014">
    <property type="entry name" value="PEPTIDASE M20 FAMILY MEMBER"/>
    <property type="match status" value="1"/>
</dbReference>
<dbReference type="Pfam" id="PF01546">
    <property type="entry name" value="Peptidase_M20"/>
    <property type="match status" value="1"/>
</dbReference>
<feature type="domain" description="Peptidase M20 dimerisation" evidence="2">
    <location>
        <begin position="194"/>
        <end position="291"/>
    </location>
</feature>
<dbReference type="InterPro" id="IPR036264">
    <property type="entry name" value="Bact_exopeptidase_dim_dom"/>
</dbReference>
<dbReference type="EMBL" id="JALBUU010000004">
    <property type="protein sequence ID" value="MCI0752477.1"/>
    <property type="molecule type" value="Genomic_DNA"/>
</dbReference>
<dbReference type="RefSeq" id="WP_120006844.1">
    <property type="nucleotide sequence ID" value="NZ_JALBUU010000004.1"/>
</dbReference>
<accession>A0ABS9VZX4</accession>
<dbReference type="SUPFAM" id="SSF53187">
    <property type="entry name" value="Zn-dependent exopeptidases"/>
    <property type="match status" value="1"/>
</dbReference>
<dbReference type="InterPro" id="IPR011650">
    <property type="entry name" value="Peptidase_M20_dimer"/>
</dbReference>
<protein>
    <submittedName>
        <fullName evidence="3">Amidohydrolase</fullName>
    </submittedName>
</protein>
<evidence type="ECO:0000256" key="1">
    <source>
        <dbReference type="ARBA" id="ARBA00022801"/>
    </source>
</evidence>
<dbReference type="Pfam" id="PF07687">
    <property type="entry name" value="M20_dimer"/>
    <property type="match status" value="1"/>
</dbReference>
<dbReference type="PIRSF" id="PIRSF005962">
    <property type="entry name" value="Pept_M20D_amidohydro"/>
    <property type="match status" value="1"/>
</dbReference>
<organism evidence="3 4">
    <name type="scientific">Teichococcus vastitatis</name>
    <dbReference type="NCBI Taxonomy" id="2307076"/>
    <lineage>
        <taxon>Bacteria</taxon>
        <taxon>Pseudomonadati</taxon>
        <taxon>Pseudomonadota</taxon>
        <taxon>Alphaproteobacteria</taxon>
        <taxon>Acetobacterales</taxon>
        <taxon>Roseomonadaceae</taxon>
        <taxon>Roseomonas</taxon>
    </lineage>
</organism>
<dbReference type="Gene3D" id="3.30.70.360">
    <property type="match status" value="1"/>
</dbReference>
<evidence type="ECO:0000313" key="4">
    <source>
        <dbReference type="Proteomes" id="UP001201985"/>
    </source>
</evidence>
<sequence length="410" mass="43629">MRQDILDDIRQDEAELTAIRRDIHRHPETRFEEVRTAALVAEKLREWGLEVETGIGRTGVVGTLKGRHPLGHNQAQRAIGLRADMDALFIQEETGLPHASAVPGKMHACGHDGHTTMLLGAARYLARNPDFAGTVHFIFQPAEEAGTGAAAMIQDGLFERFPMDSVWGMHNTPGLPAGAFATRPGPILAGADFWGVTFHGTGGHGGAAPHLATDATVVLGQFLMAVHTIIPRNLKPTEPAALSVGYVHGGTQGSPNVMPAKVEVRGTARYFRPEAQAMIRRRLRELAETLAAASGCSAEFTYEALCPPTVNAPEKVAAANAAAAAVAGAAEVGEFPMSTGGEDFAFMLQQKPGVFMRIGNGVNPDGSFHNVHTPLYDFNDEILVPGAAYWASLVQQELGLGEAARVEDAA</sequence>
<keyword evidence="1" id="KW-0378">Hydrolase</keyword>
<evidence type="ECO:0000313" key="3">
    <source>
        <dbReference type="EMBL" id="MCI0752477.1"/>
    </source>
</evidence>
<gene>
    <name evidence="3" type="ORF">MON41_01700</name>
</gene>
<comment type="caution">
    <text evidence="3">The sequence shown here is derived from an EMBL/GenBank/DDBJ whole genome shotgun (WGS) entry which is preliminary data.</text>
</comment>
<evidence type="ECO:0000259" key="2">
    <source>
        <dbReference type="Pfam" id="PF07687"/>
    </source>
</evidence>
<dbReference type="InterPro" id="IPR017439">
    <property type="entry name" value="Amidohydrolase"/>
</dbReference>
<name>A0ABS9VZX4_9PROT</name>
<dbReference type="InterPro" id="IPR002933">
    <property type="entry name" value="Peptidase_M20"/>
</dbReference>